<keyword evidence="2" id="KW-1185">Reference proteome</keyword>
<proteinExistence type="predicted"/>
<dbReference type="AlphaFoldDB" id="A0A1B0GPR0"/>
<name>A0A1B0GPR0_PHLPP</name>
<evidence type="ECO:0000313" key="1">
    <source>
        <dbReference type="EnsemblMetazoa" id="PPAI007275-PA"/>
    </source>
</evidence>
<reference evidence="1" key="1">
    <citation type="submission" date="2022-08" db="UniProtKB">
        <authorList>
            <consortium name="EnsemblMetazoa"/>
        </authorList>
    </citation>
    <scope>IDENTIFICATION</scope>
    <source>
        <strain evidence="1">Israel</strain>
    </source>
</reference>
<protein>
    <submittedName>
        <fullName evidence="1">Uncharacterized protein</fullName>
    </submittedName>
</protein>
<organism evidence="1 2">
    <name type="scientific">Phlebotomus papatasi</name>
    <name type="common">Sandfly</name>
    <dbReference type="NCBI Taxonomy" id="29031"/>
    <lineage>
        <taxon>Eukaryota</taxon>
        <taxon>Metazoa</taxon>
        <taxon>Ecdysozoa</taxon>
        <taxon>Arthropoda</taxon>
        <taxon>Hexapoda</taxon>
        <taxon>Insecta</taxon>
        <taxon>Pterygota</taxon>
        <taxon>Neoptera</taxon>
        <taxon>Endopterygota</taxon>
        <taxon>Diptera</taxon>
        <taxon>Nematocera</taxon>
        <taxon>Psychodoidea</taxon>
        <taxon>Psychodidae</taxon>
        <taxon>Phlebotomus</taxon>
        <taxon>Phlebotomus</taxon>
    </lineage>
</organism>
<sequence>MERFVCLAILIAIFIVSENYAIPPPCPTACPILVEPNRFCCYYADGSSKTFDSVCLSEVYNCPRGLRCIAVSPGYCGIAPYEPQN</sequence>
<evidence type="ECO:0000313" key="2">
    <source>
        <dbReference type="Proteomes" id="UP000092462"/>
    </source>
</evidence>
<accession>A0A1B0GPR0</accession>
<dbReference type="Proteomes" id="UP000092462">
    <property type="component" value="Unassembled WGS sequence"/>
</dbReference>
<dbReference type="VEuPathDB" id="VectorBase:PPAI007275"/>
<dbReference type="EMBL" id="AJVK01059986">
    <property type="status" value="NOT_ANNOTATED_CDS"/>
    <property type="molecule type" value="Genomic_DNA"/>
</dbReference>
<dbReference type="EnsemblMetazoa" id="PPAI007275-RA">
    <property type="protein sequence ID" value="PPAI007275-PA"/>
    <property type="gene ID" value="PPAI007275"/>
</dbReference>